<dbReference type="AlphaFoldDB" id="A0A835XUV8"/>
<evidence type="ECO:0000256" key="1">
    <source>
        <dbReference type="SAM" id="MobiDB-lite"/>
    </source>
</evidence>
<evidence type="ECO:0000313" key="3">
    <source>
        <dbReference type="EMBL" id="KAG2486304.1"/>
    </source>
</evidence>
<feature type="compositionally biased region" description="Gly residues" evidence="1">
    <location>
        <begin position="617"/>
        <end position="626"/>
    </location>
</feature>
<feature type="domain" description="N-acetyltransferase" evidence="2">
    <location>
        <begin position="75"/>
        <end position="219"/>
    </location>
</feature>
<dbReference type="EMBL" id="JAEHOE010000114">
    <property type="protein sequence ID" value="KAG2486304.1"/>
    <property type="molecule type" value="Genomic_DNA"/>
</dbReference>
<evidence type="ECO:0000313" key="4">
    <source>
        <dbReference type="Proteomes" id="UP000612055"/>
    </source>
</evidence>
<keyword evidence="4" id="KW-1185">Reference proteome</keyword>
<feature type="compositionally biased region" description="Acidic residues" evidence="1">
    <location>
        <begin position="627"/>
        <end position="638"/>
    </location>
</feature>
<feature type="compositionally biased region" description="Gly residues" evidence="1">
    <location>
        <begin position="519"/>
        <end position="556"/>
    </location>
</feature>
<dbReference type="Gene3D" id="3.40.630.30">
    <property type="match status" value="1"/>
</dbReference>
<feature type="compositionally biased region" description="Gly residues" evidence="1">
    <location>
        <begin position="578"/>
        <end position="610"/>
    </location>
</feature>
<dbReference type="PROSITE" id="PS51186">
    <property type="entry name" value="GNAT"/>
    <property type="match status" value="1"/>
</dbReference>
<dbReference type="OrthoDB" id="545632at2759"/>
<dbReference type="PANTHER" id="PTHR42791">
    <property type="entry name" value="GNAT FAMILY ACETYLTRANSFERASE"/>
    <property type="match status" value="1"/>
</dbReference>
<dbReference type="GO" id="GO:0016747">
    <property type="term" value="F:acyltransferase activity, transferring groups other than amino-acyl groups"/>
    <property type="evidence" value="ECO:0007669"/>
    <property type="project" value="InterPro"/>
</dbReference>
<dbReference type="Pfam" id="PF00583">
    <property type="entry name" value="Acetyltransf_1"/>
    <property type="match status" value="1"/>
</dbReference>
<organism evidence="3 4">
    <name type="scientific">Edaphochlamys debaryana</name>
    <dbReference type="NCBI Taxonomy" id="47281"/>
    <lineage>
        <taxon>Eukaryota</taxon>
        <taxon>Viridiplantae</taxon>
        <taxon>Chlorophyta</taxon>
        <taxon>core chlorophytes</taxon>
        <taxon>Chlorophyceae</taxon>
        <taxon>CS clade</taxon>
        <taxon>Chlamydomonadales</taxon>
        <taxon>Chlamydomonadales incertae sedis</taxon>
        <taxon>Edaphochlamys</taxon>
    </lineage>
</organism>
<gene>
    <name evidence="3" type="ORF">HYH03_015008</name>
</gene>
<reference evidence="3" key="1">
    <citation type="journal article" date="2020" name="bioRxiv">
        <title>Comparative genomics of Chlamydomonas.</title>
        <authorList>
            <person name="Craig R.J."/>
            <person name="Hasan A.R."/>
            <person name="Ness R.W."/>
            <person name="Keightley P.D."/>
        </authorList>
    </citation>
    <scope>NUCLEOTIDE SEQUENCE</scope>
    <source>
        <strain evidence="3">CCAP 11/70</strain>
    </source>
</reference>
<dbReference type="InterPro" id="IPR000182">
    <property type="entry name" value="GNAT_dom"/>
</dbReference>
<proteinExistence type="predicted"/>
<accession>A0A835XUV8</accession>
<dbReference type="InterPro" id="IPR052523">
    <property type="entry name" value="Trichothecene_AcTrans"/>
</dbReference>
<feature type="compositionally biased region" description="Basic and acidic residues" evidence="1">
    <location>
        <begin position="509"/>
        <end position="518"/>
    </location>
</feature>
<protein>
    <recommendedName>
        <fullName evidence="2">N-acetyltransferase domain-containing protein</fullName>
    </recommendedName>
</protein>
<name>A0A835XUV8_9CHLO</name>
<feature type="region of interest" description="Disordered" evidence="1">
    <location>
        <begin position="476"/>
        <end position="638"/>
    </location>
</feature>
<dbReference type="SUPFAM" id="SSF55729">
    <property type="entry name" value="Acyl-CoA N-acyltransferases (Nat)"/>
    <property type="match status" value="1"/>
</dbReference>
<comment type="caution">
    <text evidence="3">The sequence shown here is derived from an EMBL/GenBank/DDBJ whole genome shotgun (WGS) entry which is preliminary data.</text>
</comment>
<sequence length="638" mass="63411">MRAAGPGNGRKSDPGPSISVVSYREDPELARSAVESVALAFEDDPSTTYFCRPDKRVEFYRGVLNSLLDSYPAERQVVCTVPPDAAAFVYVYPRLKEVGGWGRWLRGGLGPLLCVRPSRVAPGLAASDFFDAQRAAFLKDHGPFLYVSVMGTRPGAQGRGLGRALLRFVCDRADAAGLHCYIEATSVRSRALYERFGFEQIREWRENPQMPYTYILSRAPQPLGDAEATANDRLAEQQPLTSASAAEERAVASAAGTTANVASAAPAAETPAAGAVVPSGLPGGLAAAAAAGALSPSTLKAYIQRRRSKFSERRQLQQECRQAASATAAGGLDGLAAPYGLGVGPTVEQILIPYVELGVYDYWPLWNRPPSTAAAAGGAGAAAEDEGLAADVASAAVFAGLADTALSFRASAASASAAAVTSSAMVSPGEPWEAEPSAEFEAAAVTAAGPTSAAGKAAAAAAAAMGGPVWPVGGTSTSANAGASEPLAEASDVARGDESAASASGLREPLPDDLRAEGSDGGGGGSGGFGWPWGGGGGGGGLEWLGGLGGSNGGKSGEAAGRGDQGEVDADPGEGEASAGGGGGGWGWGWGSPSSGGGGGWLGGLGGGGDAGHDDGGGGGGGGWDAGGDDGGGDGGFD</sequence>
<dbReference type="PANTHER" id="PTHR42791:SF1">
    <property type="entry name" value="N-ACETYLTRANSFERASE DOMAIN-CONTAINING PROTEIN"/>
    <property type="match status" value="1"/>
</dbReference>
<evidence type="ECO:0000259" key="2">
    <source>
        <dbReference type="PROSITE" id="PS51186"/>
    </source>
</evidence>
<dbReference type="CDD" id="cd04301">
    <property type="entry name" value="NAT_SF"/>
    <property type="match status" value="1"/>
</dbReference>
<dbReference type="InterPro" id="IPR016181">
    <property type="entry name" value="Acyl_CoA_acyltransferase"/>
</dbReference>
<dbReference type="Proteomes" id="UP000612055">
    <property type="component" value="Unassembled WGS sequence"/>
</dbReference>